<protein>
    <recommendedName>
        <fullName evidence="5">DUF4857 domain-containing protein</fullName>
    </recommendedName>
</protein>
<dbReference type="RefSeq" id="WP_078684161.1">
    <property type="nucleotide sequence ID" value="NZ_FUYA01000002.1"/>
</dbReference>
<organism evidence="3 4">
    <name type="scientific">Desulfobaculum bizertense DSM 18034</name>
    <dbReference type="NCBI Taxonomy" id="1121442"/>
    <lineage>
        <taxon>Bacteria</taxon>
        <taxon>Pseudomonadati</taxon>
        <taxon>Thermodesulfobacteriota</taxon>
        <taxon>Desulfovibrionia</taxon>
        <taxon>Desulfovibrionales</taxon>
        <taxon>Desulfovibrionaceae</taxon>
        <taxon>Desulfobaculum</taxon>
    </lineage>
</organism>
<dbReference type="STRING" id="1121442.SAMN02745702_00858"/>
<accession>A0A1T4VSY5</accession>
<feature type="chain" id="PRO_5013386842" description="DUF4857 domain-containing protein" evidence="2">
    <location>
        <begin position="29"/>
        <end position="427"/>
    </location>
</feature>
<dbReference type="EMBL" id="FUYA01000002">
    <property type="protein sequence ID" value="SKA67621.1"/>
    <property type="molecule type" value="Genomic_DNA"/>
</dbReference>
<dbReference type="Proteomes" id="UP000189733">
    <property type="component" value="Unassembled WGS sequence"/>
</dbReference>
<dbReference type="OrthoDB" id="5365245at2"/>
<dbReference type="InterPro" id="IPR032333">
    <property type="entry name" value="DUF4857"/>
</dbReference>
<evidence type="ECO:0000256" key="1">
    <source>
        <dbReference type="SAM" id="Phobius"/>
    </source>
</evidence>
<evidence type="ECO:0008006" key="5">
    <source>
        <dbReference type="Google" id="ProtNLM"/>
    </source>
</evidence>
<keyword evidence="2" id="KW-0732">Signal</keyword>
<keyword evidence="4" id="KW-1185">Reference proteome</keyword>
<feature type="transmembrane region" description="Helical" evidence="1">
    <location>
        <begin position="388"/>
        <end position="410"/>
    </location>
</feature>
<sequence>MVNISRLCTLLLTVAVLASALPSLYSRATTVKSAAPVLFYSPIKDMFLMQRSSEKGMERYTETGEHLKYKDYCRALPFMFHGNLAKWGEFPAEVDGTPVDTTIARRELQFVRILPRDVYTPEPPLQMLFEAEPDVAHLEYPSDMFRYSSDGVEFIQTADNTVLPQKSAEFSTALHKAGVTFPIQKTGSNPTNQKPFDWGNFFVDAKGTLFHLMMIHGKAVCTNTGQRFEKAVQQILVMENERKEFYGLVVTTDAVFAIMCNDYRLQKLPLEQYDPKRDSVMLVTTPLHRIVQQRRDAEILAFAMNTQWKQVHNYTLEFSSAQKERWTQIGACIFPFRIETTSGLSRFVHLRITDAFSSPILSLLGCVLALVLYVPFHKRRFASLPGPADCLLVFITGSYGLLALLLWGPLQQKTHSTTQQSSRGKHA</sequence>
<keyword evidence="1" id="KW-1133">Transmembrane helix</keyword>
<feature type="signal peptide" evidence="2">
    <location>
        <begin position="1"/>
        <end position="28"/>
    </location>
</feature>
<reference evidence="3 4" key="1">
    <citation type="submission" date="2017-02" db="EMBL/GenBank/DDBJ databases">
        <authorList>
            <person name="Peterson S.W."/>
        </authorList>
    </citation>
    <scope>NUCLEOTIDE SEQUENCE [LARGE SCALE GENOMIC DNA]</scope>
    <source>
        <strain evidence="3 4">DSM 18034</strain>
    </source>
</reference>
<proteinExistence type="predicted"/>
<evidence type="ECO:0000313" key="4">
    <source>
        <dbReference type="Proteomes" id="UP000189733"/>
    </source>
</evidence>
<keyword evidence="1" id="KW-0812">Transmembrane</keyword>
<dbReference type="Pfam" id="PF16149">
    <property type="entry name" value="DUF4857"/>
    <property type="match status" value="1"/>
</dbReference>
<feature type="transmembrane region" description="Helical" evidence="1">
    <location>
        <begin position="356"/>
        <end position="376"/>
    </location>
</feature>
<keyword evidence="1" id="KW-0472">Membrane</keyword>
<evidence type="ECO:0000256" key="2">
    <source>
        <dbReference type="SAM" id="SignalP"/>
    </source>
</evidence>
<gene>
    <name evidence="3" type="ORF">SAMN02745702_00858</name>
</gene>
<evidence type="ECO:0000313" key="3">
    <source>
        <dbReference type="EMBL" id="SKA67621.1"/>
    </source>
</evidence>
<name>A0A1T4VSY5_9BACT</name>
<dbReference type="AlphaFoldDB" id="A0A1T4VSY5"/>